<comment type="subunit">
    <text evidence="3">Homodimer.</text>
</comment>
<dbReference type="SUPFAM" id="SSF51064">
    <property type="entry name" value="Head domain of nucleotide exchange factor GrpE"/>
    <property type="match status" value="1"/>
</dbReference>
<keyword evidence="6" id="KW-0472">Membrane</keyword>
<comment type="similarity">
    <text evidence="1 3 4">Belongs to the GrpE family.</text>
</comment>
<dbReference type="Proteomes" id="UP000249169">
    <property type="component" value="Unassembled WGS sequence"/>
</dbReference>
<evidence type="ECO:0000313" key="7">
    <source>
        <dbReference type="EMBL" id="RAL25197.1"/>
    </source>
</evidence>
<comment type="function">
    <text evidence="3">Participates actively in the response to hyperosmotic and heat shock by preventing the aggregation of stress-denatured proteins, in association with DnaK and GrpE. It is the nucleotide exchange factor for DnaK and may function as a thermosensor. Unfolded proteins bind initially to DnaJ; upon interaction with the DnaJ-bound protein, DnaK hydrolyzes its bound ATP, resulting in the formation of a stable complex. GrpE releases ADP from DnaK; ATP binding to DnaK triggers the release of the substrate protein, thus completing the reaction cycle. Several rounds of ATP-dependent interactions between DnaJ, DnaK and GrpE are required for fully efficient folding.</text>
</comment>
<evidence type="ECO:0000256" key="1">
    <source>
        <dbReference type="ARBA" id="ARBA00009054"/>
    </source>
</evidence>
<evidence type="ECO:0000313" key="8">
    <source>
        <dbReference type="Proteomes" id="UP000249169"/>
    </source>
</evidence>
<dbReference type="CDD" id="cd00446">
    <property type="entry name" value="GrpE"/>
    <property type="match status" value="1"/>
</dbReference>
<dbReference type="Gene3D" id="3.90.20.20">
    <property type="match status" value="1"/>
</dbReference>
<keyword evidence="8" id="KW-1185">Reference proteome</keyword>
<dbReference type="GO" id="GO:0042803">
    <property type="term" value="F:protein homodimerization activity"/>
    <property type="evidence" value="ECO:0007669"/>
    <property type="project" value="InterPro"/>
</dbReference>
<evidence type="ECO:0000256" key="6">
    <source>
        <dbReference type="SAM" id="Phobius"/>
    </source>
</evidence>
<name>A0A328C998_9DELT</name>
<evidence type="ECO:0000256" key="2">
    <source>
        <dbReference type="ARBA" id="ARBA00023186"/>
    </source>
</evidence>
<proteinExistence type="inferred from homology"/>
<feature type="transmembrane region" description="Helical" evidence="6">
    <location>
        <begin position="6"/>
        <end position="23"/>
    </location>
</feature>
<keyword evidence="6" id="KW-0812">Transmembrane</keyword>
<dbReference type="PANTHER" id="PTHR21237">
    <property type="entry name" value="GRPE PROTEIN"/>
    <property type="match status" value="1"/>
</dbReference>
<dbReference type="GO" id="GO:0051082">
    <property type="term" value="F:unfolded protein binding"/>
    <property type="evidence" value="ECO:0007669"/>
    <property type="project" value="TreeGrafter"/>
</dbReference>
<protein>
    <recommendedName>
        <fullName evidence="3">Protein GrpE</fullName>
    </recommendedName>
    <alternativeName>
        <fullName evidence="3">HSP-70 cofactor</fullName>
    </alternativeName>
</protein>
<evidence type="ECO:0000256" key="5">
    <source>
        <dbReference type="SAM" id="MobiDB-lite"/>
    </source>
</evidence>
<dbReference type="GO" id="GO:0000774">
    <property type="term" value="F:adenyl-nucleotide exchange factor activity"/>
    <property type="evidence" value="ECO:0007669"/>
    <property type="project" value="InterPro"/>
</dbReference>
<dbReference type="PRINTS" id="PR00773">
    <property type="entry name" value="GRPEPROTEIN"/>
</dbReference>
<feature type="compositionally biased region" description="Low complexity" evidence="5">
    <location>
        <begin position="180"/>
        <end position="201"/>
    </location>
</feature>
<gene>
    <name evidence="3 7" type="primary">grpE</name>
    <name evidence="7" type="ORF">DL240_03025</name>
</gene>
<evidence type="ECO:0000256" key="3">
    <source>
        <dbReference type="HAMAP-Rule" id="MF_01151"/>
    </source>
</evidence>
<dbReference type="GO" id="GO:0006457">
    <property type="term" value="P:protein folding"/>
    <property type="evidence" value="ECO:0007669"/>
    <property type="project" value="InterPro"/>
</dbReference>
<dbReference type="InterPro" id="IPR009012">
    <property type="entry name" value="GrpE_head"/>
</dbReference>
<evidence type="ECO:0000256" key="4">
    <source>
        <dbReference type="RuleBase" id="RU004478"/>
    </source>
</evidence>
<accession>A0A328C998</accession>
<dbReference type="EMBL" id="QHKO01000001">
    <property type="protein sequence ID" value="RAL25197.1"/>
    <property type="molecule type" value="Genomic_DNA"/>
</dbReference>
<keyword evidence="3" id="KW-0346">Stress response</keyword>
<dbReference type="HAMAP" id="MF_01151">
    <property type="entry name" value="GrpE"/>
    <property type="match status" value="1"/>
</dbReference>
<dbReference type="SUPFAM" id="SSF58014">
    <property type="entry name" value="Coiled-coil domain of nucleotide exchange factor GrpE"/>
    <property type="match status" value="1"/>
</dbReference>
<dbReference type="Gene3D" id="2.30.22.10">
    <property type="entry name" value="Head domain of nucleotide exchange factor GrpE"/>
    <property type="match status" value="1"/>
</dbReference>
<organism evidence="7 8">
    <name type="scientific">Lujinxingia litoralis</name>
    <dbReference type="NCBI Taxonomy" id="2211119"/>
    <lineage>
        <taxon>Bacteria</taxon>
        <taxon>Deltaproteobacteria</taxon>
        <taxon>Bradymonadales</taxon>
        <taxon>Lujinxingiaceae</taxon>
        <taxon>Lujinxingia</taxon>
    </lineage>
</organism>
<dbReference type="InterPro" id="IPR000740">
    <property type="entry name" value="GrpE"/>
</dbReference>
<dbReference type="AlphaFoldDB" id="A0A328C998"/>
<feature type="region of interest" description="Disordered" evidence="5">
    <location>
        <begin position="171"/>
        <end position="211"/>
    </location>
</feature>
<dbReference type="InterPro" id="IPR013805">
    <property type="entry name" value="GrpE_CC"/>
</dbReference>
<keyword evidence="6" id="KW-1133">Transmembrane helix</keyword>
<dbReference type="OrthoDB" id="5516153at2"/>
<keyword evidence="2 3" id="KW-0143">Chaperone</keyword>
<keyword evidence="3" id="KW-0963">Cytoplasm</keyword>
<sequence length="211" mass="23206">MTLVLLIMTTVIATIALALLGAYHRRELRRLRQAHRQEVRAADDEHTRRLQRLGREHDDALQYAHHPVVRDILPALDALDEGLRHSAPHQDPALRNGLELAHRALLQALERHGVERVAPGPGDGFDPQWHQAVARVETNQVASGSVNECLRAGYRDGPRQLRAAMVEVACEPHTFPQPPQDVASPDASPSPEEPSSAPAFRPADDSSDASS</sequence>
<reference evidence="7 8" key="1">
    <citation type="submission" date="2018-05" db="EMBL/GenBank/DDBJ databases">
        <title>Lujinxingia marina gen. nov. sp. nov., a new facultative anaerobic member of the class Deltaproteobacteria, and proposal of Lujinxingaceae fam. nov.</title>
        <authorList>
            <person name="Li C.-M."/>
        </authorList>
    </citation>
    <scope>NUCLEOTIDE SEQUENCE [LARGE SCALE GENOMIC DNA]</scope>
    <source>
        <strain evidence="7 8">B210</strain>
    </source>
</reference>
<dbReference type="RefSeq" id="WP_111728369.1">
    <property type="nucleotide sequence ID" value="NZ_QHKO01000001.1"/>
</dbReference>
<comment type="caution">
    <text evidence="7">The sequence shown here is derived from an EMBL/GenBank/DDBJ whole genome shotgun (WGS) entry which is preliminary data.</text>
</comment>
<comment type="subcellular location">
    <subcellularLocation>
        <location evidence="3">Cytoplasm</location>
    </subcellularLocation>
</comment>
<dbReference type="GO" id="GO:0005829">
    <property type="term" value="C:cytosol"/>
    <property type="evidence" value="ECO:0007669"/>
    <property type="project" value="TreeGrafter"/>
</dbReference>
<dbReference type="PANTHER" id="PTHR21237:SF23">
    <property type="entry name" value="GRPE PROTEIN HOMOLOG, MITOCHONDRIAL"/>
    <property type="match status" value="1"/>
</dbReference>
<dbReference type="GO" id="GO:0051087">
    <property type="term" value="F:protein-folding chaperone binding"/>
    <property type="evidence" value="ECO:0007669"/>
    <property type="project" value="InterPro"/>
</dbReference>
<dbReference type="Pfam" id="PF01025">
    <property type="entry name" value="GrpE"/>
    <property type="match status" value="1"/>
</dbReference>